<sequence length="118" mass="12892">MLCDYASSVQSTDDESDSHLSKNVRARPVSIDPSTSPVLGRLNVANAVARAKRESKLDSLPTNSPSVTDHTTSAASANERNQQIWTRYRSPNCQLTDPTPRSVGTLAFCSLHQRAYLC</sequence>
<feature type="region of interest" description="Disordered" evidence="1">
    <location>
        <begin position="52"/>
        <end position="82"/>
    </location>
</feature>
<dbReference type="Proteomes" id="UP001497525">
    <property type="component" value="Unassembled WGS sequence"/>
</dbReference>
<evidence type="ECO:0000313" key="3">
    <source>
        <dbReference type="Proteomes" id="UP001497525"/>
    </source>
</evidence>
<accession>A0AAV2TAE5</accession>
<reference evidence="2" key="1">
    <citation type="submission" date="2024-06" db="EMBL/GenBank/DDBJ databases">
        <authorList>
            <person name="Liu X."/>
            <person name="Lenzi L."/>
            <person name="Haldenby T S."/>
            <person name="Uol C."/>
        </authorList>
    </citation>
    <scope>NUCLEOTIDE SEQUENCE</scope>
</reference>
<comment type="caution">
    <text evidence="2">The sequence shown here is derived from an EMBL/GenBank/DDBJ whole genome shotgun (WGS) entry which is preliminary data.</text>
</comment>
<feature type="region of interest" description="Disordered" evidence="1">
    <location>
        <begin position="1"/>
        <end position="38"/>
    </location>
</feature>
<organism evidence="2 3">
    <name type="scientific">Calicophoron daubneyi</name>
    <name type="common">Rumen fluke</name>
    <name type="synonym">Paramphistomum daubneyi</name>
    <dbReference type="NCBI Taxonomy" id="300641"/>
    <lineage>
        <taxon>Eukaryota</taxon>
        <taxon>Metazoa</taxon>
        <taxon>Spiralia</taxon>
        <taxon>Lophotrochozoa</taxon>
        <taxon>Platyhelminthes</taxon>
        <taxon>Trematoda</taxon>
        <taxon>Digenea</taxon>
        <taxon>Plagiorchiida</taxon>
        <taxon>Pronocephalata</taxon>
        <taxon>Paramphistomoidea</taxon>
        <taxon>Paramphistomidae</taxon>
        <taxon>Calicophoron</taxon>
    </lineage>
</organism>
<protein>
    <submittedName>
        <fullName evidence="2">Uncharacterized protein</fullName>
    </submittedName>
</protein>
<evidence type="ECO:0000313" key="2">
    <source>
        <dbReference type="EMBL" id="CAL5133365.1"/>
    </source>
</evidence>
<feature type="compositionally biased region" description="Polar residues" evidence="1">
    <location>
        <begin position="60"/>
        <end position="82"/>
    </location>
</feature>
<name>A0AAV2TAE5_CALDB</name>
<gene>
    <name evidence="2" type="ORF">CDAUBV1_LOCUS6613</name>
</gene>
<dbReference type="AlphaFoldDB" id="A0AAV2TAE5"/>
<evidence type="ECO:0000256" key="1">
    <source>
        <dbReference type="SAM" id="MobiDB-lite"/>
    </source>
</evidence>
<proteinExistence type="predicted"/>
<dbReference type="EMBL" id="CAXLJL010000156">
    <property type="protein sequence ID" value="CAL5133365.1"/>
    <property type="molecule type" value="Genomic_DNA"/>
</dbReference>